<evidence type="ECO:0000256" key="10">
    <source>
        <dbReference type="ARBA" id="ARBA00056537"/>
    </source>
</evidence>
<dbReference type="EMBL" id="LR746269">
    <property type="protein sequence ID" value="CAA7397680.1"/>
    <property type="molecule type" value="Genomic_DNA"/>
</dbReference>
<dbReference type="Pfam" id="PF13632">
    <property type="entry name" value="Glyco_trans_2_3"/>
    <property type="match status" value="1"/>
</dbReference>
<dbReference type="GO" id="GO:0051753">
    <property type="term" value="F:mannan synthase activity"/>
    <property type="evidence" value="ECO:0007669"/>
    <property type="project" value="TreeGrafter"/>
</dbReference>
<evidence type="ECO:0000256" key="7">
    <source>
        <dbReference type="ARBA" id="ARBA00023136"/>
    </source>
</evidence>
<dbReference type="InterPro" id="IPR029044">
    <property type="entry name" value="Nucleotide-diphossugar_trans"/>
</dbReference>
<evidence type="ECO:0000256" key="5">
    <source>
        <dbReference type="ARBA" id="ARBA00022989"/>
    </source>
</evidence>
<keyword evidence="8" id="KW-0961">Cell wall biogenesis/degradation</keyword>
<keyword evidence="4 14" id="KW-0812">Transmembrane</keyword>
<dbReference type="EC" id="2.4.1.32" evidence="12"/>
<dbReference type="Proteomes" id="UP000663760">
    <property type="component" value="Chromosome 6"/>
</dbReference>
<evidence type="ECO:0000256" key="12">
    <source>
        <dbReference type="ARBA" id="ARBA00066505"/>
    </source>
</evidence>
<comment type="similarity">
    <text evidence="11">Belongs to the glycosyltransferase 2 family. Plant cellulose synthase-like A subfamily.</text>
</comment>
<comment type="subcellular location">
    <subcellularLocation>
        <location evidence="1">Golgi apparatus membrane</location>
        <topology evidence="1">Multi-pass membrane protein</topology>
    </subcellularLocation>
</comment>
<dbReference type="InterPro" id="IPR001173">
    <property type="entry name" value="Glyco_trans_2-like"/>
</dbReference>
<dbReference type="PANTHER" id="PTHR32044">
    <property type="entry name" value="GLUCOMANNAN 4-BETA-MANNOSYLTRANSFERASE 9"/>
    <property type="match status" value="1"/>
</dbReference>
<keyword evidence="6" id="KW-0333">Golgi apparatus</keyword>
<dbReference type="Gene3D" id="3.90.550.10">
    <property type="entry name" value="Spore Coat Polysaccharide Biosynthesis Protein SpsA, Chain A"/>
    <property type="match status" value="1"/>
</dbReference>
<evidence type="ECO:0000256" key="4">
    <source>
        <dbReference type="ARBA" id="ARBA00022692"/>
    </source>
</evidence>
<evidence type="ECO:0000259" key="15">
    <source>
        <dbReference type="Pfam" id="PF13632"/>
    </source>
</evidence>
<dbReference type="OrthoDB" id="72851at2759"/>
<feature type="transmembrane region" description="Helical" evidence="14">
    <location>
        <begin position="329"/>
        <end position="349"/>
    </location>
</feature>
<evidence type="ECO:0000256" key="3">
    <source>
        <dbReference type="ARBA" id="ARBA00022679"/>
    </source>
</evidence>
<evidence type="ECO:0000256" key="2">
    <source>
        <dbReference type="ARBA" id="ARBA00022676"/>
    </source>
</evidence>
<evidence type="ECO:0000256" key="9">
    <source>
        <dbReference type="ARBA" id="ARBA00051800"/>
    </source>
</evidence>
<feature type="domain" description="Glycosyltransferase 2-like" evidence="15">
    <location>
        <begin position="220"/>
        <end position="345"/>
    </location>
</feature>
<reference evidence="16" key="1">
    <citation type="submission" date="2020-02" db="EMBL/GenBank/DDBJ databases">
        <authorList>
            <person name="Scholz U."/>
            <person name="Mascher M."/>
            <person name="Fiebig A."/>
        </authorList>
    </citation>
    <scope>NUCLEOTIDE SEQUENCE</scope>
</reference>
<evidence type="ECO:0000256" key="8">
    <source>
        <dbReference type="ARBA" id="ARBA00023316"/>
    </source>
</evidence>
<evidence type="ECO:0000256" key="14">
    <source>
        <dbReference type="SAM" id="Phobius"/>
    </source>
</evidence>
<evidence type="ECO:0000313" key="17">
    <source>
        <dbReference type="Proteomes" id="UP000663760"/>
    </source>
</evidence>
<evidence type="ECO:0000256" key="6">
    <source>
        <dbReference type="ARBA" id="ARBA00023034"/>
    </source>
</evidence>
<feature type="transmembrane region" description="Helical" evidence="14">
    <location>
        <begin position="41"/>
        <end position="67"/>
    </location>
</feature>
<evidence type="ECO:0000256" key="13">
    <source>
        <dbReference type="ARBA" id="ARBA00076024"/>
    </source>
</evidence>
<keyword evidence="17" id="KW-1185">Reference proteome</keyword>
<comment type="function">
    <text evidence="10">Probable mannan synthase which consists of a 4-beta-mannosyltransferase activity on mannan using GDP-mannose. The beta-1,4-mannan product is the backbone for galactomannan synthesis by galactomannan galactosyltransferase. Galactomannan is a noncellulosic polysaccharides of plant cell wall.</text>
</comment>
<protein>
    <recommendedName>
        <fullName evidence="12">glucomannan 4-beta-mannosyltransferase</fullName>
        <ecNumber evidence="12">2.4.1.32</ecNumber>
    </recommendedName>
    <alternativeName>
        <fullName evidence="13">Glucomannan synthase</fullName>
    </alternativeName>
</protein>
<dbReference type="GO" id="GO:0047259">
    <property type="term" value="F:glucomannan 4-beta-mannosyltransferase activity"/>
    <property type="evidence" value="ECO:0007669"/>
    <property type="project" value="UniProtKB-EC"/>
</dbReference>
<evidence type="ECO:0000313" key="16">
    <source>
        <dbReference type="EMBL" id="CAA7397680.1"/>
    </source>
</evidence>
<sequence length="405" mass="46555">MHVVLRAQEAVGWPPIAIEWRTILQALNQVRSVVVVPLLTLTVWLCVLGSSLLLTEKIFMGSVSLLVKLLRRRPRRIYPCAPMAEDEEVGTAAYPMVIVQIPMYNEKEVYHLSIGAACSLQWPAERLIVEVLDDSTDPLIKDLVQKECDKWSAKGVNVRYERRGDRKGYKAGALREGMKHSYVNECDYVAIFDADFQPESDFLTRTVPLLVNADECLMMRIQEMSMDYHFKVEQESGSSTHAFFGFNGTAGVWRIHALDEAGGWKDRTTVEDMDLAIRATLQGWKFIYLGDVKLLSTFKAYRNQQHRWSCGPAKLKFYLMYNFFLVRRIISHLVTFYFYCIVIPTASFFPEVQLDIRLLEVGRVSEWVVTKKLGKNYCFIYIYLQSLTFIITDVGYVGTFIPNSK</sequence>
<keyword evidence="5 14" id="KW-1133">Transmembrane helix</keyword>
<proteinExistence type="inferred from homology"/>
<dbReference type="SUPFAM" id="SSF53448">
    <property type="entry name" value="Nucleotide-diphospho-sugar transferases"/>
    <property type="match status" value="1"/>
</dbReference>
<dbReference type="GO" id="GO:0000139">
    <property type="term" value="C:Golgi membrane"/>
    <property type="evidence" value="ECO:0007669"/>
    <property type="project" value="UniProtKB-SubCell"/>
</dbReference>
<keyword evidence="3" id="KW-0808">Transferase</keyword>
<keyword evidence="2" id="KW-0328">Glycosyltransferase</keyword>
<name>A0A7I8KIY5_SPIIN</name>
<accession>A0A7I8KIY5</accession>
<dbReference type="AlphaFoldDB" id="A0A7I8KIY5"/>
<keyword evidence="7 14" id="KW-0472">Membrane</keyword>
<gene>
    <name evidence="16" type="ORF">SI8410_06008345</name>
</gene>
<evidence type="ECO:0000256" key="1">
    <source>
        <dbReference type="ARBA" id="ARBA00004653"/>
    </source>
</evidence>
<comment type="catalytic activity">
    <reaction evidence="9">
        <text>GDP-mannose + (glucomannan)n = GDP + (glucomannan)n+1.</text>
        <dbReference type="EC" id="2.4.1.32"/>
    </reaction>
</comment>
<dbReference type="GO" id="GO:0071555">
    <property type="term" value="P:cell wall organization"/>
    <property type="evidence" value="ECO:0007669"/>
    <property type="project" value="UniProtKB-KW"/>
</dbReference>
<evidence type="ECO:0000256" key="11">
    <source>
        <dbReference type="ARBA" id="ARBA00060879"/>
    </source>
</evidence>
<feature type="transmembrane region" description="Helical" evidence="14">
    <location>
        <begin position="380"/>
        <end position="401"/>
    </location>
</feature>
<dbReference type="FunFam" id="3.90.550.10:FF:000057">
    <property type="entry name" value="Glycosyltransferase-like protein, family 2"/>
    <property type="match status" value="1"/>
</dbReference>
<dbReference type="PANTHER" id="PTHR32044:SF21">
    <property type="entry name" value="GLUCOMANNAN 4-BETA-MANNOSYLTRANSFERASE 3-RELATED"/>
    <property type="match status" value="1"/>
</dbReference>
<organism evidence="16 17">
    <name type="scientific">Spirodela intermedia</name>
    <name type="common">Intermediate duckweed</name>
    <dbReference type="NCBI Taxonomy" id="51605"/>
    <lineage>
        <taxon>Eukaryota</taxon>
        <taxon>Viridiplantae</taxon>
        <taxon>Streptophyta</taxon>
        <taxon>Embryophyta</taxon>
        <taxon>Tracheophyta</taxon>
        <taxon>Spermatophyta</taxon>
        <taxon>Magnoliopsida</taxon>
        <taxon>Liliopsida</taxon>
        <taxon>Araceae</taxon>
        <taxon>Lemnoideae</taxon>
        <taxon>Spirodela</taxon>
    </lineage>
</organism>